<evidence type="ECO:0000313" key="4">
    <source>
        <dbReference type="Proteomes" id="UP000029867"/>
    </source>
</evidence>
<dbReference type="AlphaFoldDB" id="A0A099P1W4"/>
<dbReference type="VEuPathDB" id="FungiDB:C5L36_0B12880"/>
<evidence type="ECO:0000256" key="1">
    <source>
        <dbReference type="SAM" id="Phobius"/>
    </source>
</evidence>
<name>A0A099P1W4_PICKU</name>
<comment type="caution">
    <text evidence="3">The sequence shown here is derived from an EMBL/GenBank/DDBJ whole genome shotgun (WGS) entry which is preliminary data.</text>
</comment>
<proteinExistence type="predicted"/>
<dbReference type="HOGENOM" id="CLU_357166_0_0_1"/>
<dbReference type="Pfam" id="PF26153">
    <property type="entry name" value="LEA-2L_5"/>
    <property type="match status" value="1"/>
</dbReference>
<reference evidence="4" key="1">
    <citation type="journal article" date="2014" name="Microb. Cell Fact.">
        <title>Exploiting Issatchenkia orientalis SD108 for succinic acid production.</title>
        <authorList>
            <person name="Xiao H."/>
            <person name="Shao Z."/>
            <person name="Jiang Y."/>
            <person name="Dole S."/>
            <person name="Zhao H."/>
        </authorList>
    </citation>
    <scope>NUCLEOTIDE SEQUENCE [LARGE SCALE GENOMIC DNA]</scope>
    <source>
        <strain evidence="4">SD108</strain>
    </source>
</reference>
<gene>
    <name evidence="3" type="ORF">JL09_g1891</name>
</gene>
<accession>A0A099P1W4</accession>
<evidence type="ECO:0000313" key="3">
    <source>
        <dbReference type="EMBL" id="KGK39013.1"/>
    </source>
</evidence>
<dbReference type="EMBL" id="JQFK01000013">
    <property type="protein sequence ID" value="KGK39013.1"/>
    <property type="molecule type" value="Genomic_DNA"/>
</dbReference>
<protein>
    <recommendedName>
        <fullName evidence="2">Tag1-like fifth Ig-like domain-containing protein</fullName>
    </recommendedName>
</protein>
<evidence type="ECO:0000259" key="2">
    <source>
        <dbReference type="Pfam" id="PF26153"/>
    </source>
</evidence>
<feature type="transmembrane region" description="Helical" evidence="1">
    <location>
        <begin position="54"/>
        <end position="72"/>
    </location>
</feature>
<sequence length="785" mass="89416">MNEPSPNEHDDDDETAQLLLVEPVPVSHNSVPPHILRTLHDEPRMYYQQTRRRIYWITGILLLILVLTSLIYNDFKHVTRGLMFSIKNFEINELTNPGILFGISGVMSFQYLGMFEWVCKLNESEILIFENLKFFANDTLFAELETRGTIIDFTIEENQWSFQLNNSNLCILDGEQLAYSLQRKENINLRTRLGVNGYPISVNKNLRLGGNFDDIETQIVSRIIDGLSINQIERIQYDPNKGFIGAGELSMGKIHGLPSLNTTLNVNVNDTLYPFLTVELQKSKSIHPFKFLFFNIPMEVSNYGILDEIIDCLLNKESFDFVVNGNDDEKNIGVPWLHEFWNNFQVNIPLNLSELMAKVNTSMEIDPVFGDTYVEDFEIGIKDGRVWISSIFETILKPYFQSFFINISGDIIMEGYDIAISCSVSKNSGTNEAFSKFTLQDLLIDVNDVDEGVRFLQNILDRNEVYSNFELGLSILLTTPYYTGNLNLDQSIFVDLTSFTSIFDNFKILEKGMELIDMKLIEGDEEHMQFDTQTNMRLPTFIENITNAIDFVNLVLNHRGIQLIELTILDTESSNKDLPMEFKIDIKTRGNQRASKFEEFVGQFISGNTMNATINGLSTDDLPSISGANVGICKVFEKIRIPINITSSDIEGNSDGKGFFIRDTIMHLFTKEVEMTLFNPISNSNIILEIDEAEAISDGYRIGYLKDEIVWIVKPGIWESPRAKVEYANVGSAGWKILENAIRGDGYLNNMTVRAVLRVKLMEVPQWSGMNIMYSGKGKGGKVRW</sequence>
<keyword evidence="1" id="KW-0812">Transmembrane</keyword>
<dbReference type="Proteomes" id="UP000029867">
    <property type="component" value="Unassembled WGS sequence"/>
</dbReference>
<keyword evidence="1" id="KW-1133">Transmembrane helix</keyword>
<organism evidence="3 4">
    <name type="scientific">Pichia kudriavzevii</name>
    <name type="common">Yeast</name>
    <name type="synonym">Issatchenkia orientalis</name>
    <dbReference type="NCBI Taxonomy" id="4909"/>
    <lineage>
        <taxon>Eukaryota</taxon>
        <taxon>Fungi</taxon>
        <taxon>Dikarya</taxon>
        <taxon>Ascomycota</taxon>
        <taxon>Saccharomycotina</taxon>
        <taxon>Pichiomycetes</taxon>
        <taxon>Pichiales</taxon>
        <taxon>Pichiaceae</taxon>
        <taxon>Pichia</taxon>
    </lineage>
</organism>
<feature type="domain" description="Tag1-like fifth Ig-like" evidence="2">
    <location>
        <begin position="655"/>
        <end position="761"/>
    </location>
</feature>
<dbReference type="InterPro" id="IPR059066">
    <property type="entry name" value="Ig_Tag1-like_5th"/>
</dbReference>
<keyword evidence="1" id="KW-0472">Membrane</keyword>